<keyword evidence="2" id="KW-1185">Reference proteome</keyword>
<gene>
    <name evidence="1" type="ORF">EVAR_93354_1</name>
</gene>
<evidence type="ECO:0000313" key="2">
    <source>
        <dbReference type="Proteomes" id="UP000299102"/>
    </source>
</evidence>
<organism evidence="1 2">
    <name type="scientific">Eumeta variegata</name>
    <name type="common">Bagworm moth</name>
    <name type="synonym">Eumeta japonica</name>
    <dbReference type="NCBI Taxonomy" id="151549"/>
    <lineage>
        <taxon>Eukaryota</taxon>
        <taxon>Metazoa</taxon>
        <taxon>Ecdysozoa</taxon>
        <taxon>Arthropoda</taxon>
        <taxon>Hexapoda</taxon>
        <taxon>Insecta</taxon>
        <taxon>Pterygota</taxon>
        <taxon>Neoptera</taxon>
        <taxon>Endopterygota</taxon>
        <taxon>Lepidoptera</taxon>
        <taxon>Glossata</taxon>
        <taxon>Ditrysia</taxon>
        <taxon>Tineoidea</taxon>
        <taxon>Psychidae</taxon>
        <taxon>Oiketicinae</taxon>
        <taxon>Eumeta</taxon>
    </lineage>
</organism>
<sequence length="125" mass="13959">MQILKNDSRHYVKIKAIREASAIHRPSSIRTRLVSSRPAFTASGARMRKGSIVDGWTARVSRPTDPKFIGAIPVARTASKTASRRGYFIKTPPRELLKYENPIEKRPNGPPGACRSICYYFGISV</sequence>
<reference evidence="1 2" key="1">
    <citation type="journal article" date="2019" name="Commun. Biol.">
        <title>The bagworm genome reveals a unique fibroin gene that provides high tensile strength.</title>
        <authorList>
            <person name="Kono N."/>
            <person name="Nakamura H."/>
            <person name="Ohtoshi R."/>
            <person name="Tomita M."/>
            <person name="Numata K."/>
            <person name="Arakawa K."/>
        </authorList>
    </citation>
    <scope>NUCLEOTIDE SEQUENCE [LARGE SCALE GENOMIC DNA]</scope>
</reference>
<protein>
    <submittedName>
        <fullName evidence="1">Uncharacterized protein</fullName>
    </submittedName>
</protein>
<dbReference type="Proteomes" id="UP000299102">
    <property type="component" value="Unassembled WGS sequence"/>
</dbReference>
<dbReference type="EMBL" id="BGZK01000221">
    <property type="protein sequence ID" value="GBP29557.1"/>
    <property type="molecule type" value="Genomic_DNA"/>
</dbReference>
<evidence type="ECO:0000313" key="1">
    <source>
        <dbReference type="EMBL" id="GBP29557.1"/>
    </source>
</evidence>
<dbReference type="AlphaFoldDB" id="A0A4C1UU55"/>
<name>A0A4C1UU55_EUMVA</name>
<proteinExistence type="predicted"/>
<comment type="caution">
    <text evidence="1">The sequence shown here is derived from an EMBL/GenBank/DDBJ whole genome shotgun (WGS) entry which is preliminary data.</text>
</comment>
<accession>A0A4C1UU55</accession>